<sequence length="107" mass="12074">MPAHSDAALMPYPENLAQTLETSEEDFTRNYAFDMEDGLRKSVKLARTGRSLKVEIIYVDGAVVDTTTETFEADGSLRISVTEKGVYLASYCALLADRVRLRRTRFF</sequence>
<evidence type="ECO:0000313" key="1">
    <source>
        <dbReference type="EMBL" id="MBB4348393.1"/>
    </source>
</evidence>
<evidence type="ECO:0000313" key="4">
    <source>
        <dbReference type="Proteomes" id="UP000520770"/>
    </source>
</evidence>
<dbReference type="Proteomes" id="UP000576087">
    <property type="component" value="Unassembled WGS sequence"/>
</dbReference>
<evidence type="ECO:0000313" key="3">
    <source>
        <dbReference type="EMBL" id="MBB4446320.1"/>
    </source>
</evidence>
<dbReference type="AlphaFoldDB" id="A0A7W6UXU3"/>
<evidence type="ECO:0000313" key="2">
    <source>
        <dbReference type="EMBL" id="MBB4411629.1"/>
    </source>
</evidence>
<dbReference type="EMBL" id="JACIHM010000002">
    <property type="protein sequence ID" value="MBB4446320.1"/>
    <property type="molecule type" value="Genomic_DNA"/>
</dbReference>
<accession>A0A7W6UXU3</accession>
<dbReference type="EMBL" id="JACIGY010000002">
    <property type="protein sequence ID" value="MBB4411629.1"/>
    <property type="molecule type" value="Genomic_DNA"/>
</dbReference>
<protein>
    <submittedName>
        <fullName evidence="3">Uncharacterized protein</fullName>
    </submittedName>
</protein>
<organism evidence="3 6">
    <name type="scientific">Aliirhizobium cellulosilyticum</name>
    <dbReference type="NCBI Taxonomy" id="393664"/>
    <lineage>
        <taxon>Bacteria</taxon>
        <taxon>Pseudomonadati</taxon>
        <taxon>Pseudomonadota</taxon>
        <taxon>Alphaproteobacteria</taxon>
        <taxon>Hyphomicrobiales</taxon>
        <taxon>Rhizobiaceae</taxon>
        <taxon>Aliirhizobium</taxon>
    </lineage>
</organism>
<name>A0A7W6UXU3_9HYPH</name>
<dbReference type="Proteomes" id="UP000524535">
    <property type="component" value="Unassembled WGS sequence"/>
</dbReference>
<dbReference type="Proteomes" id="UP000520770">
    <property type="component" value="Unassembled WGS sequence"/>
</dbReference>
<reference evidence="4 5" key="1">
    <citation type="submission" date="2020-08" db="EMBL/GenBank/DDBJ databases">
        <title>Genomic Encyclopedia of Type Strains, Phase IV (KMG-V): Genome sequencing to study the core and pangenomes of soil and plant-associated prokaryotes.</title>
        <authorList>
            <person name="Whitman W."/>
        </authorList>
    </citation>
    <scope>NUCLEOTIDE SEQUENCE [LARGE SCALE GENOMIC DNA]</scope>
    <source>
        <strain evidence="2 5">SEMIA 444</strain>
        <strain evidence="1 4">SEMIA 448</strain>
        <strain evidence="3 6">SEMIA 452</strain>
    </source>
</reference>
<comment type="caution">
    <text evidence="3">The sequence shown here is derived from an EMBL/GenBank/DDBJ whole genome shotgun (WGS) entry which is preliminary data.</text>
</comment>
<keyword evidence="5" id="KW-1185">Reference proteome</keyword>
<proteinExistence type="predicted"/>
<dbReference type="RefSeq" id="WP_183822921.1">
    <property type="nucleotide sequence ID" value="NZ_JACIGW010000002.1"/>
</dbReference>
<gene>
    <name evidence="2" type="ORF">GGE31_002134</name>
    <name evidence="1" type="ORF">GGE33_002135</name>
    <name evidence="3" type="ORF">GGE35_002136</name>
</gene>
<evidence type="ECO:0000313" key="6">
    <source>
        <dbReference type="Proteomes" id="UP000576087"/>
    </source>
</evidence>
<dbReference type="EMBL" id="JACIGW010000002">
    <property type="protein sequence ID" value="MBB4348393.1"/>
    <property type="molecule type" value="Genomic_DNA"/>
</dbReference>
<evidence type="ECO:0000313" key="5">
    <source>
        <dbReference type="Proteomes" id="UP000524535"/>
    </source>
</evidence>